<dbReference type="InterPro" id="IPR028994">
    <property type="entry name" value="Integrin_alpha_N"/>
</dbReference>
<keyword evidence="3" id="KW-1185">Reference proteome</keyword>
<name>L8H444_ACACF</name>
<dbReference type="Proteomes" id="UP000011083">
    <property type="component" value="Unassembled WGS sequence"/>
</dbReference>
<protein>
    <recommendedName>
        <fullName evidence="1">SUEL-type lectin domain-containing protein</fullName>
    </recommendedName>
</protein>
<dbReference type="Gene3D" id="2.60.120.740">
    <property type="match status" value="1"/>
</dbReference>
<dbReference type="PROSITE" id="PS50228">
    <property type="entry name" value="SUEL_LECTIN"/>
    <property type="match status" value="1"/>
</dbReference>
<dbReference type="KEGG" id="acan:ACA1_029840"/>
<dbReference type="InterPro" id="IPR043159">
    <property type="entry name" value="Lectin_gal-bd_sf"/>
</dbReference>
<dbReference type="VEuPathDB" id="AmoebaDB:ACA1_029840"/>
<accession>L8H444</accession>
<evidence type="ECO:0000313" key="3">
    <source>
        <dbReference type="Proteomes" id="UP000011083"/>
    </source>
</evidence>
<dbReference type="EMBL" id="KB007922">
    <property type="protein sequence ID" value="ELR20294.1"/>
    <property type="molecule type" value="Genomic_DNA"/>
</dbReference>
<proteinExistence type="predicted"/>
<dbReference type="GO" id="GO:0030246">
    <property type="term" value="F:carbohydrate binding"/>
    <property type="evidence" value="ECO:0007669"/>
    <property type="project" value="InterPro"/>
</dbReference>
<feature type="domain" description="SUEL-type lectin" evidence="1">
    <location>
        <begin position="17"/>
        <end position="101"/>
    </location>
</feature>
<organism evidence="2 3">
    <name type="scientific">Acanthamoeba castellanii (strain ATCC 30010 / Neff)</name>
    <dbReference type="NCBI Taxonomy" id="1257118"/>
    <lineage>
        <taxon>Eukaryota</taxon>
        <taxon>Amoebozoa</taxon>
        <taxon>Discosea</taxon>
        <taxon>Longamoebia</taxon>
        <taxon>Centramoebida</taxon>
        <taxon>Acanthamoebidae</taxon>
        <taxon>Acanthamoeba</taxon>
    </lineage>
</organism>
<dbReference type="RefSeq" id="XP_004342445.1">
    <property type="nucleotide sequence ID" value="XM_004342396.1"/>
</dbReference>
<sequence>MVGICGFGQGQLFARGATDDDNVHLECPAGGIISEIVWARYGRIEGSCEDVATTTTPLTVHDACEASPATVKKRVASVCVGQTSCVVRAVDTLYAEAEGEPFLCADEQIECRENQWLWTERSMRQQARYESREHQAQAHMAPVTYAGTEDHHFKSTMVFMWDLRMESAEVWGSGVAKANLADLQPCEGCFAEESEKLRALFATAVEVAVAGRPTYPIVLTDAAATAAGVESGSRLDAGGFGYSLAAAKVNALPSMLAVAWIADRSTVSWALFRQTSQSSAAMVLRMVSGDMNNDGDDELVVAFTSATAGSGSQVEVFRVDSATCFRLACLELVGSFAFVLPSGPTVSASAAAVLAGVVDSSTTMTTTTTTTGSAEYSQTTTRSPEIKLAIGNVDESYANELLVAFEYSPTIASASHKVMLTSLTAQPDPDRPFVINALLHFSFM</sequence>
<evidence type="ECO:0000313" key="2">
    <source>
        <dbReference type="EMBL" id="ELR20294.1"/>
    </source>
</evidence>
<dbReference type="SUPFAM" id="SSF69318">
    <property type="entry name" value="Integrin alpha N-terminal domain"/>
    <property type="match status" value="1"/>
</dbReference>
<evidence type="ECO:0000259" key="1">
    <source>
        <dbReference type="PROSITE" id="PS50228"/>
    </source>
</evidence>
<gene>
    <name evidence="2" type="ORF">ACA1_029840</name>
</gene>
<dbReference type="GeneID" id="14921151"/>
<reference evidence="2 3" key="1">
    <citation type="journal article" date="2013" name="Genome Biol.">
        <title>Genome of Acanthamoeba castellanii highlights extensive lateral gene transfer and early evolution of tyrosine kinase signaling.</title>
        <authorList>
            <person name="Clarke M."/>
            <person name="Lohan A.J."/>
            <person name="Liu B."/>
            <person name="Lagkouvardos I."/>
            <person name="Roy S."/>
            <person name="Zafar N."/>
            <person name="Bertelli C."/>
            <person name="Schilde C."/>
            <person name="Kianianmomeni A."/>
            <person name="Burglin T.R."/>
            <person name="Frech C."/>
            <person name="Turcotte B."/>
            <person name="Kopec K.O."/>
            <person name="Synnott J.M."/>
            <person name="Choo C."/>
            <person name="Paponov I."/>
            <person name="Finkler A."/>
            <person name="Soon Heng Tan C."/>
            <person name="Hutchins A.P."/>
            <person name="Weinmeier T."/>
            <person name="Rattei T."/>
            <person name="Chu J.S."/>
            <person name="Gimenez G."/>
            <person name="Irimia M."/>
            <person name="Rigden D.J."/>
            <person name="Fitzpatrick D.A."/>
            <person name="Lorenzo-Morales J."/>
            <person name="Bateman A."/>
            <person name="Chiu C.H."/>
            <person name="Tang P."/>
            <person name="Hegemann P."/>
            <person name="Fromm H."/>
            <person name="Raoult D."/>
            <person name="Greub G."/>
            <person name="Miranda-Saavedra D."/>
            <person name="Chen N."/>
            <person name="Nash P."/>
            <person name="Ginger M.L."/>
            <person name="Horn M."/>
            <person name="Schaap P."/>
            <person name="Caler L."/>
            <person name="Loftus B."/>
        </authorList>
    </citation>
    <scope>NUCLEOTIDE SEQUENCE [LARGE SCALE GENOMIC DNA]</scope>
    <source>
        <strain evidence="2 3">Neff</strain>
    </source>
</reference>
<dbReference type="AlphaFoldDB" id="L8H444"/>
<dbReference type="InterPro" id="IPR000922">
    <property type="entry name" value="Lectin_gal-bd_dom"/>
</dbReference>